<proteinExistence type="predicted"/>
<evidence type="ECO:0008006" key="4">
    <source>
        <dbReference type="Google" id="ProtNLM"/>
    </source>
</evidence>
<feature type="signal peptide" evidence="1">
    <location>
        <begin position="1"/>
        <end position="24"/>
    </location>
</feature>
<keyword evidence="3" id="KW-1185">Reference proteome</keyword>
<sequence>MKYLLFLFLSLILAGCGVTGTASKNEFPLLTNAPAFSANVNSVSIIIDEKTADNESYGAFNWGSFDTADKNTIQQSIFNTLNKNTSNVSKKAKVHAKIHRYSQVITNASYASFVIVDWCLEANGEIILDEVFYAGHSDELNIFTGKTLGWAKGQTHKAISSRIINQVIQSLSDPSLTNAYPENHVFLNSKDAVAALPSQLTSVGSAGFSGGMYYYVGSTTGHTNFSQKSIYQKVNWHQEIQ</sequence>
<accession>A0ABV9LYK8</accession>
<keyword evidence="1" id="KW-0732">Signal</keyword>
<evidence type="ECO:0000256" key="1">
    <source>
        <dbReference type="SAM" id="SignalP"/>
    </source>
</evidence>
<evidence type="ECO:0000313" key="2">
    <source>
        <dbReference type="EMBL" id="MFC4701602.1"/>
    </source>
</evidence>
<evidence type="ECO:0000313" key="3">
    <source>
        <dbReference type="Proteomes" id="UP001595897"/>
    </source>
</evidence>
<dbReference type="EMBL" id="JBHSGU010000019">
    <property type="protein sequence ID" value="MFC4701602.1"/>
    <property type="molecule type" value="Genomic_DNA"/>
</dbReference>
<feature type="chain" id="PRO_5046280718" description="Lipoprotein" evidence="1">
    <location>
        <begin position="25"/>
        <end position="241"/>
    </location>
</feature>
<reference evidence="3" key="1">
    <citation type="journal article" date="2019" name="Int. J. Syst. Evol. Microbiol.">
        <title>The Global Catalogue of Microorganisms (GCM) 10K type strain sequencing project: providing services to taxonomists for standard genome sequencing and annotation.</title>
        <authorList>
            <consortium name="The Broad Institute Genomics Platform"/>
            <consortium name="The Broad Institute Genome Sequencing Center for Infectious Disease"/>
            <person name="Wu L."/>
            <person name="Ma J."/>
        </authorList>
    </citation>
    <scope>NUCLEOTIDE SEQUENCE [LARGE SCALE GENOMIC DNA]</scope>
    <source>
        <strain evidence="3">KACC 12507</strain>
    </source>
</reference>
<comment type="caution">
    <text evidence="2">The sequence shown here is derived from an EMBL/GenBank/DDBJ whole genome shotgun (WGS) entry which is preliminary data.</text>
</comment>
<organism evidence="2 3">
    <name type="scientific">Glaciecola siphonariae</name>
    <dbReference type="NCBI Taxonomy" id="521012"/>
    <lineage>
        <taxon>Bacteria</taxon>
        <taxon>Pseudomonadati</taxon>
        <taxon>Pseudomonadota</taxon>
        <taxon>Gammaproteobacteria</taxon>
        <taxon>Alteromonadales</taxon>
        <taxon>Alteromonadaceae</taxon>
        <taxon>Glaciecola</taxon>
    </lineage>
</organism>
<protein>
    <recommendedName>
        <fullName evidence="4">Lipoprotein</fullName>
    </recommendedName>
</protein>
<gene>
    <name evidence="2" type="ORF">ACFO4O_15715</name>
</gene>
<name>A0ABV9LYK8_9ALTE</name>
<dbReference type="PROSITE" id="PS51257">
    <property type="entry name" value="PROKAR_LIPOPROTEIN"/>
    <property type="match status" value="1"/>
</dbReference>
<dbReference type="Proteomes" id="UP001595897">
    <property type="component" value="Unassembled WGS sequence"/>
</dbReference>
<dbReference type="RefSeq" id="WP_382410238.1">
    <property type="nucleotide sequence ID" value="NZ_JBHSGU010000019.1"/>
</dbReference>